<dbReference type="InterPro" id="IPR006016">
    <property type="entry name" value="UspA"/>
</dbReference>
<dbReference type="PRINTS" id="PR01438">
    <property type="entry name" value="UNVRSLSTRESS"/>
</dbReference>
<dbReference type="Pfam" id="PF00582">
    <property type="entry name" value="Usp"/>
    <property type="match status" value="1"/>
</dbReference>
<dbReference type="PANTHER" id="PTHR46553:SF3">
    <property type="entry name" value="ADENINE NUCLEOTIDE ALPHA HYDROLASES-LIKE SUPERFAMILY PROTEIN"/>
    <property type="match status" value="1"/>
</dbReference>
<dbReference type="EMBL" id="JAEPES010000003">
    <property type="protein sequence ID" value="MBK4347902.1"/>
    <property type="molecule type" value="Genomic_DNA"/>
</dbReference>
<keyword evidence="5" id="KW-1185">Reference proteome</keyword>
<reference evidence="4" key="1">
    <citation type="submission" date="2021-01" db="EMBL/GenBank/DDBJ databases">
        <title>Lacisediminihabitans sp. nov. strain G11-30, isolated from Antarctic Soil.</title>
        <authorList>
            <person name="Li J."/>
        </authorList>
    </citation>
    <scope>NUCLEOTIDE SEQUENCE</scope>
    <source>
        <strain evidence="4">G11-30</strain>
    </source>
</reference>
<dbReference type="InterPro" id="IPR014729">
    <property type="entry name" value="Rossmann-like_a/b/a_fold"/>
</dbReference>
<comment type="similarity">
    <text evidence="1">Belongs to the universal stress protein A family.</text>
</comment>
<dbReference type="Gene3D" id="3.40.50.620">
    <property type="entry name" value="HUPs"/>
    <property type="match status" value="1"/>
</dbReference>
<evidence type="ECO:0000313" key="4">
    <source>
        <dbReference type="EMBL" id="MBK4347902.1"/>
    </source>
</evidence>
<gene>
    <name evidence="3" type="ORF">IV501_04955</name>
    <name evidence="4" type="ORF">IV501_09670</name>
</gene>
<dbReference type="CDD" id="cd23659">
    <property type="entry name" value="USP_At3g01520-like"/>
    <property type="match status" value="1"/>
</dbReference>
<sequence length="153" mass="15919">MSRSVVVVGVDGSRDSLIALHHAAAQARLLSADLRIVTAWNEMVYQDAVVGFHPETTARRAARDAALAEFDGAVPAWVTESTTPGPAGPALVAEAVHAQLLVVGTRGHSPIGGLLLGSVSTYCAEHSRCPVLVVPTHATDRPADEVATEHATT</sequence>
<evidence type="ECO:0000313" key="5">
    <source>
        <dbReference type="Proteomes" id="UP000636458"/>
    </source>
</evidence>
<protein>
    <submittedName>
        <fullName evidence="4">Universal stress protein</fullName>
    </submittedName>
</protein>
<dbReference type="EMBL" id="JAEPES010000001">
    <property type="protein sequence ID" value="MBK4346975.1"/>
    <property type="molecule type" value="Genomic_DNA"/>
</dbReference>
<dbReference type="AlphaFoldDB" id="A0A934SJM4"/>
<comment type="caution">
    <text evidence="4">The sequence shown here is derived from an EMBL/GenBank/DDBJ whole genome shotgun (WGS) entry which is preliminary data.</text>
</comment>
<evidence type="ECO:0000256" key="1">
    <source>
        <dbReference type="ARBA" id="ARBA00008791"/>
    </source>
</evidence>
<dbReference type="RefSeq" id="WP_200555253.1">
    <property type="nucleotide sequence ID" value="NZ_JAEPES010000001.1"/>
</dbReference>
<accession>A0A934SJM4</accession>
<name>A0A934SJM4_9MICO</name>
<organism evidence="4 5">
    <name type="scientific">Lacisediminihabitans changchengi</name>
    <dbReference type="NCBI Taxonomy" id="2787634"/>
    <lineage>
        <taxon>Bacteria</taxon>
        <taxon>Bacillati</taxon>
        <taxon>Actinomycetota</taxon>
        <taxon>Actinomycetes</taxon>
        <taxon>Micrococcales</taxon>
        <taxon>Microbacteriaceae</taxon>
        <taxon>Lacisediminihabitans</taxon>
    </lineage>
</organism>
<proteinExistence type="inferred from homology"/>
<dbReference type="SUPFAM" id="SSF52402">
    <property type="entry name" value="Adenine nucleotide alpha hydrolases-like"/>
    <property type="match status" value="1"/>
</dbReference>
<feature type="domain" description="UspA" evidence="2">
    <location>
        <begin position="6"/>
        <end position="135"/>
    </location>
</feature>
<evidence type="ECO:0000313" key="3">
    <source>
        <dbReference type="EMBL" id="MBK4346975.1"/>
    </source>
</evidence>
<evidence type="ECO:0000259" key="2">
    <source>
        <dbReference type="Pfam" id="PF00582"/>
    </source>
</evidence>
<dbReference type="InterPro" id="IPR006015">
    <property type="entry name" value="Universal_stress_UspA"/>
</dbReference>
<dbReference type="PANTHER" id="PTHR46553">
    <property type="entry name" value="ADENINE NUCLEOTIDE ALPHA HYDROLASES-LIKE SUPERFAMILY PROTEIN"/>
    <property type="match status" value="1"/>
</dbReference>
<dbReference type="Proteomes" id="UP000636458">
    <property type="component" value="Unassembled WGS sequence"/>
</dbReference>